<accession>V9TRX6</accession>
<keyword evidence="5 8" id="KW-0689">Ribosomal protein</keyword>
<dbReference type="GO" id="GO:0005829">
    <property type="term" value="C:cytosol"/>
    <property type="evidence" value="ECO:0007669"/>
    <property type="project" value="TreeGrafter"/>
</dbReference>
<evidence type="ECO:0000256" key="8">
    <source>
        <dbReference type="HAMAP-Rule" id="MF_00500"/>
    </source>
</evidence>
<proteinExistence type="inferred from homology"/>
<dbReference type="GO" id="GO:0015935">
    <property type="term" value="C:small ribosomal subunit"/>
    <property type="evidence" value="ECO:0007669"/>
    <property type="project" value="TreeGrafter"/>
</dbReference>
<comment type="similarity">
    <text evidence="2 8">Belongs to the bacterial ribosomal protein bS20 family.</text>
</comment>
<evidence type="ECO:0000256" key="3">
    <source>
        <dbReference type="ARBA" id="ARBA00022730"/>
    </source>
</evidence>
<evidence type="ECO:0000256" key="6">
    <source>
        <dbReference type="ARBA" id="ARBA00023274"/>
    </source>
</evidence>
<dbReference type="Proteomes" id="UP000018700">
    <property type="component" value="Chromosome"/>
</dbReference>
<dbReference type="PANTHER" id="PTHR33398">
    <property type="entry name" value="30S RIBOSOMAL PROTEIN S20"/>
    <property type="match status" value="1"/>
</dbReference>
<sequence>MLLMCLVIEFIMKGENILANHTSAEKRIRRNAKRYEINHSRIARIRTYVKNVKKVIATGDHASAMEVFKVVQKEMHRGASKGVMHRNKVARSLSRLNSKIKAMST</sequence>
<dbReference type="HAMAP" id="MF_00500">
    <property type="entry name" value="Ribosomal_bS20"/>
    <property type="match status" value="1"/>
</dbReference>
<dbReference type="STRING" id="1401328.P856_441"/>
<dbReference type="GO" id="GO:0006412">
    <property type="term" value="P:translation"/>
    <property type="evidence" value="ECO:0007669"/>
    <property type="project" value="UniProtKB-UniRule"/>
</dbReference>
<evidence type="ECO:0000256" key="2">
    <source>
        <dbReference type="ARBA" id="ARBA00007634"/>
    </source>
</evidence>
<dbReference type="GO" id="GO:0003735">
    <property type="term" value="F:structural constituent of ribosome"/>
    <property type="evidence" value="ECO:0007669"/>
    <property type="project" value="InterPro"/>
</dbReference>
<keyword evidence="3 8" id="KW-0699">rRNA-binding</keyword>
<protein>
    <recommendedName>
        <fullName evidence="7 8">Small ribosomal subunit protein bS20</fullName>
    </recommendedName>
</protein>
<evidence type="ECO:0000313" key="10">
    <source>
        <dbReference type="Proteomes" id="UP000018700"/>
    </source>
</evidence>
<dbReference type="AlphaFoldDB" id="V9TRX6"/>
<evidence type="ECO:0000256" key="4">
    <source>
        <dbReference type="ARBA" id="ARBA00022884"/>
    </source>
</evidence>
<evidence type="ECO:0000256" key="5">
    <source>
        <dbReference type="ARBA" id="ARBA00022980"/>
    </source>
</evidence>
<dbReference type="KEGG" id="efk:P856_441"/>
<dbReference type="eggNOG" id="COG0268">
    <property type="taxonomic scope" value="Bacteria"/>
</dbReference>
<evidence type="ECO:0000313" key="9">
    <source>
        <dbReference type="EMBL" id="AHC73659.1"/>
    </source>
</evidence>
<keyword evidence="6 8" id="KW-0687">Ribonucleoprotein</keyword>
<reference evidence="9 10" key="1">
    <citation type="journal article" date="2013" name="PLoS ONE">
        <title>Bacterial endosymbiosis in a chordate host: long-term co-evolution and conservation of secondary metabolism.</title>
        <authorList>
            <person name="Kwan J.C."/>
            <person name="Schmidt E.W."/>
        </authorList>
    </citation>
    <scope>NUCLEOTIDE SEQUENCE [LARGE SCALE GENOMIC DNA]</scope>
    <source>
        <strain evidence="10">faulkneri L5</strain>
    </source>
</reference>
<dbReference type="InterPro" id="IPR002583">
    <property type="entry name" value="Ribosomal_bS20"/>
</dbReference>
<name>V9TRX6_9PROT</name>
<comment type="function">
    <text evidence="1 8">Binds directly to 16S ribosomal RNA.</text>
</comment>
<evidence type="ECO:0000256" key="1">
    <source>
        <dbReference type="ARBA" id="ARBA00003134"/>
    </source>
</evidence>
<organism evidence="9 10">
    <name type="scientific">Candidatus Endolissoclinum faulkneri L5</name>
    <dbReference type="NCBI Taxonomy" id="1401328"/>
    <lineage>
        <taxon>Bacteria</taxon>
        <taxon>Pseudomonadati</taxon>
        <taxon>Pseudomonadota</taxon>
        <taxon>Alphaproteobacteria</taxon>
        <taxon>Rhodospirillales</taxon>
        <taxon>Rhodospirillaceae</taxon>
        <taxon>Candidatus Endolissoclinum</taxon>
    </lineage>
</organism>
<dbReference type="SUPFAM" id="SSF46992">
    <property type="entry name" value="Ribosomal protein S20"/>
    <property type="match status" value="1"/>
</dbReference>
<keyword evidence="10" id="KW-1185">Reference proteome</keyword>
<dbReference type="NCBIfam" id="TIGR00029">
    <property type="entry name" value="S20"/>
    <property type="match status" value="1"/>
</dbReference>
<dbReference type="PANTHER" id="PTHR33398:SF1">
    <property type="entry name" value="SMALL RIBOSOMAL SUBUNIT PROTEIN BS20C"/>
    <property type="match status" value="1"/>
</dbReference>
<dbReference type="Pfam" id="PF01649">
    <property type="entry name" value="Ribosomal_S20p"/>
    <property type="match status" value="1"/>
</dbReference>
<dbReference type="InterPro" id="IPR036510">
    <property type="entry name" value="Ribosomal_bS20_sf"/>
</dbReference>
<dbReference type="HOGENOM" id="CLU_160655_3_0_5"/>
<dbReference type="EMBL" id="CP006745">
    <property type="protein sequence ID" value="AHC73659.1"/>
    <property type="molecule type" value="Genomic_DNA"/>
</dbReference>
<keyword evidence="4 8" id="KW-0694">RNA-binding</keyword>
<gene>
    <name evidence="8 9" type="primary">rpsT</name>
    <name evidence="9" type="ORF">P856_441</name>
</gene>
<evidence type="ECO:0000256" key="7">
    <source>
        <dbReference type="ARBA" id="ARBA00035136"/>
    </source>
</evidence>
<dbReference type="Gene3D" id="1.20.58.110">
    <property type="entry name" value="Ribosomal protein S20"/>
    <property type="match status" value="1"/>
</dbReference>
<dbReference type="GO" id="GO:0070181">
    <property type="term" value="F:small ribosomal subunit rRNA binding"/>
    <property type="evidence" value="ECO:0007669"/>
    <property type="project" value="TreeGrafter"/>
</dbReference>